<dbReference type="Proteomes" id="UP000032142">
    <property type="component" value="Unassembled WGS sequence"/>
</dbReference>
<gene>
    <name evidence="1" type="ORF">F383_17236</name>
</gene>
<organism evidence="1 2">
    <name type="scientific">Gossypium arboreum</name>
    <name type="common">Tree cotton</name>
    <name type="synonym">Gossypium nanking</name>
    <dbReference type="NCBI Taxonomy" id="29729"/>
    <lineage>
        <taxon>Eukaryota</taxon>
        <taxon>Viridiplantae</taxon>
        <taxon>Streptophyta</taxon>
        <taxon>Embryophyta</taxon>
        <taxon>Tracheophyta</taxon>
        <taxon>Spermatophyta</taxon>
        <taxon>Magnoliopsida</taxon>
        <taxon>eudicotyledons</taxon>
        <taxon>Gunneridae</taxon>
        <taxon>Pentapetalae</taxon>
        <taxon>rosids</taxon>
        <taxon>malvids</taxon>
        <taxon>Malvales</taxon>
        <taxon>Malvaceae</taxon>
        <taxon>Malvoideae</taxon>
        <taxon>Gossypium</taxon>
    </lineage>
</organism>
<keyword evidence="2" id="KW-1185">Reference proteome</keyword>
<protein>
    <submittedName>
        <fullName evidence="1">Uncharacterized protein</fullName>
    </submittedName>
</protein>
<dbReference type="AlphaFoldDB" id="A0A0B0NMT0"/>
<evidence type="ECO:0000313" key="1">
    <source>
        <dbReference type="EMBL" id="KHG13972.1"/>
    </source>
</evidence>
<sequence>MEERLQNLLQLGALLEGMENMLIPVFPHVCEFYCN</sequence>
<dbReference type="EMBL" id="KN400605">
    <property type="protein sequence ID" value="KHG13972.1"/>
    <property type="molecule type" value="Genomic_DNA"/>
</dbReference>
<evidence type="ECO:0000313" key="2">
    <source>
        <dbReference type="Proteomes" id="UP000032142"/>
    </source>
</evidence>
<reference evidence="2" key="1">
    <citation type="submission" date="2014-09" db="EMBL/GenBank/DDBJ databases">
        <authorList>
            <person name="Mudge J."/>
            <person name="Ramaraj T."/>
            <person name="Lindquist I.E."/>
            <person name="Bharti A.K."/>
            <person name="Sundararajan A."/>
            <person name="Cameron C.T."/>
            <person name="Woodward J.E."/>
            <person name="May G.D."/>
            <person name="Brubaker C."/>
            <person name="Broadhvest J."/>
            <person name="Wilkins T.A."/>
        </authorList>
    </citation>
    <scope>NUCLEOTIDE SEQUENCE</scope>
    <source>
        <strain evidence="2">cv. AKA8401</strain>
    </source>
</reference>
<accession>A0A0B0NMT0</accession>
<proteinExistence type="predicted"/>
<name>A0A0B0NMT0_GOSAR</name>